<gene>
    <name evidence="2" type="ORF">LCGC14_1456840</name>
</gene>
<dbReference type="AlphaFoldDB" id="A0A0F9LWX5"/>
<reference evidence="2" key="1">
    <citation type="journal article" date="2015" name="Nature">
        <title>Complex archaea that bridge the gap between prokaryotes and eukaryotes.</title>
        <authorList>
            <person name="Spang A."/>
            <person name="Saw J.H."/>
            <person name="Jorgensen S.L."/>
            <person name="Zaremba-Niedzwiedzka K."/>
            <person name="Martijn J."/>
            <person name="Lind A.E."/>
            <person name="van Eijk R."/>
            <person name="Schleper C."/>
            <person name="Guy L."/>
            <person name="Ettema T.J."/>
        </authorList>
    </citation>
    <scope>NUCLEOTIDE SEQUENCE</scope>
</reference>
<dbReference type="EMBL" id="LAZR01010096">
    <property type="protein sequence ID" value="KKM68845.1"/>
    <property type="molecule type" value="Genomic_DNA"/>
</dbReference>
<proteinExistence type="predicted"/>
<protein>
    <submittedName>
        <fullName evidence="2">Uncharacterized protein</fullName>
    </submittedName>
</protein>
<evidence type="ECO:0000313" key="2">
    <source>
        <dbReference type="EMBL" id="KKM68845.1"/>
    </source>
</evidence>
<accession>A0A0F9LWX5</accession>
<evidence type="ECO:0000256" key="1">
    <source>
        <dbReference type="SAM" id="Coils"/>
    </source>
</evidence>
<organism evidence="2">
    <name type="scientific">marine sediment metagenome</name>
    <dbReference type="NCBI Taxonomy" id="412755"/>
    <lineage>
        <taxon>unclassified sequences</taxon>
        <taxon>metagenomes</taxon>
        <taxon>ecological metagenomes</taxon>
    </lineage>
</organism>
<keyword evidence="1" id="KW-0175">Coiled coil</keyword>
<sequence>MSDYSRFSPRQLRYETTIDYTVTGETVTMPAALSATAVCNAVSIDGESSGATLSLSTLILDVPRPLAVLLTDANNSVSGMTLIIKGLDVDGNYIEESFYRSDGKSQTGIRYFKSVTQVELDSITGNGPGDTISVGTATPDGVWVSLANMPIRPQSETVTGYTRDSDYIIDNYNGKIAMKVDGTISAGAVLTIGYTKSKIHFDLSSIPYFIRFNRVEYPTRDVPQSYQTADLWGDVLTITGDSDSSQSEVSNKEHLAIQYYAMHTIPAKDAAGSYPEHIEDTVMLAASAYALFIEALEYELQAVTDMASARTEITLTTDIHTLVAVALAKVAALSVASSGKVDLALTKVALYMETSDTTDNAKDVLANITDNIADLRDAIKTALDLTSTYLTGASAPSGKKYLDDGDAKIDDVNIGRQVPENYAEYAKTAMQIYNGLIMESNTRLANIRSIIEEAGAWGDFADTFIGEAGGWLGLMQASVSEAQGLIAEITTHIAETNAYLEIANGSMLLAERYRAEGSLRRDEAWAIWRDPQQHGSDFTLTAVRQAGG</sequence>
<name>A0A0F9LWX5_9ZZZZ</name>
<comment type="caution">
    <text evidence="2">The sequence shown here is derived from an EMBL/GenBank/DDBJ whole genome shotgun (WGS) entry which is preliminary data.</text>
</comment>
<feature type="coiled-coil region" evidence="1">
    <location>
        <begin position="358"/>
        <end position="385"/>
    </location>
</feature>